<protein>
    <submittedName>
        <fullName evidence="1">DNA alkylation repair enzyme</fullName>
    </submittedName>
</protein>
<dbReference type="PANTHER" id="PTHR41291:SF1">
    <property type="entry name" value="DNA ALKYLATION REPAIR PROTEIN"/>
    <property type="match status" value="1"/>
</dbReference>
<dbReference type="RefSeq" id="WP_103982589.1">
    <property type="nucleotide sequence ID" value="NZ_FNVS01000003.1"/>
</dbReference>
<dbReference type="InterPro" id="IPR014825">
    <property type="entry name" value="DNA_alkylation"/>
</dbReference>
<dbReference type="SUPFAM" id="SSF48371">
    <property type="entry name" value="ARM repeat"/>
    <property type="match status" value="1"/>
</dbReference>
<organism evidence="1 2">
    <name type="scientific">Parabacteroides chinchillae</name>
    <dbReference type="NCBI Taxonomy" id="871327"/>
    <lineage>
        <taxon>Bacteria</taxon>
        <taxon>Pseudomonadati</taxon>
        <taxon>Bacteroidota</taxon>
        <taxon>Bacteroidia</taxon>
        <taxon>Bacteroidales</taxon>
        <taxon>Tannerellaceae</taxon>
        <taxon>Parabacteroides</taxon>
    </lineage>
</organism>
<dbReference type="PANTHER" id="PTHR41291">
    <property type="entry name" value="DNA ALKYLATION REPAIR PROTEIN"/>
    <property type="match status" value="1"/>
</dbReference>
<keyword evidence="2" id="KW-1185">Reference proteome</keyword>
<sequence length="228" mass="26336">MTEDKIKEIRTHLRLAMNGVISTSMREKGIVYKLNFGVPYPEVKQIAALYEKDADLAAALWKEDIREFKMLATMLQPVETFTMGQAKQWMAEIPYLEIAEQCSRNLFSKLSFAGDLTLELINNKKDKFSRTLAFLIWSELFKKGQNVMLPVSAEVLVSELMHTVTDEESGASLMERQAAISAMKFYGRQSEVQSMQILSGFEQIHVFESRPDLQEIYNELKFEFEYYL</sequence>
<name>A0A8G2F3J9_9BACT</name>
<dbReference type="InterPro" id="IPR016024">
    <property type="entry name" value="ARM-type_fold"/>
</dbReference>
<gene>
    <name evidence="1" type="ORF">SAMN05444001_10393</name>
</gene>
<evidence type="ECO:0000313" key="1">
    <source>
        <dbReference type="EMBL" id="SEF60346.1"/>
    </source>
</evidence>
<reference evidence="1 2" key="1">
    <citation type="submission" date="2016-10" db="EMBL/GenBank/DDBJ databases">
        <authorList>
            <person name="Varghese N."/>
            <person name="Submissions S."/>
        </authorList>
    </citation>
    <scope>NUCLEOTIDE SEQUENCE [LARGE SCALE GENOMIC DNA]</scope>
    <source>
        <strain evidence="1 2">DSM 29073</strain>
    </source>
</reference>
<comment type="caution">
    <text evidence="1">The sequence shown here is derived from an EMBL/GenBank/DDBJ whole genome shotgun (WGS) entry which is preliminary data.</text>
</comment>
<accession>A0A8G2F3J9</accession>
<dbReference type="AlphaFoldDB" id="A0A8G2F3J9"/>
<dbReference type="Pfam" id="PF08713">
    <property type="entry name" value="DNA_alkylation"/>
    <property type="match status" value="1"/>
</dbReference>
<dbReference type="Proteomes" id="UP000236725">
    <property type="component" value="Unassembled WGS sequence"/>
</dbReference>
<proteinExistence type="predicted"/>
<evidence type="ECO:0000313" key="2">
    <source>
        <dbReference type="Proteomes" id="UP000236725"/>
    </source>
</evidence>
<dbReference type="EMBL" id="FNVS01000003">
    <property type="protein sequence ID" value="SEF60346.1"/>
    <property type="molecule type" value="Genomic_DNA"/>
</dbReference>